<dbReference type="EMBL" id="CP155447">
    <property type="protein sequence ID" value="XBH06264.1"/>
    <property type="molecule type" value="Genomic_DNA"/>
</dbReference>
<dbReference type="PROSITE" id="PS50966">
    <property type="entry name" value="ZF_SWIM"/>
    <property type="match status" value="1"/>
</dbReference>
<proteinExistence type="predicted"/>
<accession>A0AAU7CMN9</accession>
<evidence type="ECO:0000313" key="3">
    <source>
        <dbReference type="EMBL" id="XBH06264.1"/>
    </source>
</evidence>
<keyword evidence="1" id="KW-0863">Zinc-finger</keyword>
<name>A0AAU7CMN9_9BACT</name>
<reference evidence="3" key="1">
    <citation type="submission" date="2024-05" db="EMBL/GenBank/DDBJ databases">
        <title>Planctomycetes of the genus Singulisphaera possess chitinolytic capabilities.</title>
        <authorList>
            <person name="Ivanova A."/>
        </authorList>
    </citation>
    <scope>NUCLEOTIDE SEQUENCE</scope>
    <source>
        <strain evidence="3">Ch08T</strain>
    </source>
</reference>
<gene>
    <name evidence="3" type="ORF">V5E97_09565</name>
</gene>
<dbReference type="AlphaFoldDB" id="A0AAU7CMN9"/>
<keyword evidence="1" id="KW-0479">Metal-binding</keyword>
<organism evidence="3">
    <name type="scientific">Singulisphaera sp. Ch08</name>
    <dbReference type="NCBI Taxonomy" id="3120278"/>
    <lineage>
        <taxon>Bacteria</taxon>
        <taxon>Pseudomonadati</taxon>
        <taxon>Planctomycetota</taxon>
        <taxon>Planctomycetia</taxon>
        <taxon>Isosphaerales</taxon>
        <taxon>Isosphaeraceae</taxon>
        <taxon>Singulisphaera</taxon>
    </lineage>
</organism>
<dbReference type="RefSeq" id="WP_406699114.1">
    <property type="nucleotide sequence ID" value="NZ_CP155447.1"/>
</dbReference>
<keyword evidence="1" id="KW-0862">Zinc</keyword>
<dbReference type="GO" id="GO:0008270">
    <property type="term" value="F:zinc ion binding"/>
    <property type="evidence" value="ECO:0007669"/>
    <property type="project" value="UniProtKB-KW"/>
</dbReference>
<feature type="domain" description="SWIM-type" evidence="2">
    <location>
        <begin position="58"/>
        <end position="98"/>
    </location>
</feature>
<evidence type="ECO:0000256" key="1">
    <source>
        <dbReference type="PROSITE-ProRule" id="PRU00325"/>
    </source>
</evidence>
<dbReference type="InterPro" id="IPR007527">
    <property type="entry name" value="Znf_SWIM"/>
</dbReference>
<evidence type="ECO:0000259" key="2">
    <source>
        <dbReference type="PROSITE" id="PS50966"/>
    </source>
</evidence>
<sequence>MATVAPVRRQVKPRHFAVTLSLEITGTAYSVAPITEIQDETIEKSWRLEKFGNPDAIYDVARGTDGILQCTCPDYEARHRGLSLTGCKHCRAVVAMGLLEAANLLRPTPEERALLTAPVVEGNHIADAGKMVEPVACRPSTEEIPCVACSTSPTLGAATMAAPLFSVLPEVNGAGLSQDELFRLNRAENTARAAYSADCPDADITEVFRVGSAARTDALRTVLKDRPVACVTEIVTPGLPAGADTELTEQELEILAELNATNPDGAIEIECERFPARAEWPASTSNFYWTACEPVEPEEEPRISLAALIESEAAVLRARGLAAYELMGDHLEDLARIVRNVDAVHPNQVWARVDVLDRDFTAHAAAWELPAPERNSSGQWA</sequence>
<protein>
    <recommendedName>
        <fullName evidence="2">SWIM-type domain-containing protein</fullName>
    </recommendedName>
</protein>